<dbReference type="OrthoDB" id="428577at2"/>
<gene>
    <name evidence="5" type="ORF">F1649_16665</name>
</gene>
<reference evidence="5 6" key="1">
    <citation type="submission" date="2019-09" db="EMBL/GenBank/DDBJ databases">
        <title>Pararcticibacter amylolyticus gen. nov., sp. nov., isolated from a rottenly hemp rope, and reclassification of Pedobacter tournemirensis as Pararcticibacter tournemirensis comb. nov.</title>
        <authorList>
            <person name="Cai Y."/>
        </authorList>
    </citation>
    <scope>NUCLEOTIDE SEQUENCE [LARGE SCALE GENOMIC DNA]</scope>
    <source>
        <strain evidence="5 6">TF5-37.2-LB10</strain>
    </source>
</reference>
<feature type="binding site" evidence="4">
    <location>
        <position position="179"/>
    </location>
    <ligand>
        <name>substrate</name>
    </ligand>
</feature>
<dbReference type="EMBL" id="VWNE01000029">
    <property type="protein sequence ID" value="KAA8479167.1"/>
    <property type="molecule type" value="Genomic_DNA"/>
</dbReference>
<evidence type="ECO:0000313" key="5">
    <source>
        <dbReference type="EMBL" id="KAA8479167.1"/>
    </source>
</evidence>
<dbReference type="AlphaFoldDB" id="A0A5M9H0R5"/>
<proteinExistence type="inferred from homology"/>
<feature type="binding site" evidence="4">
    <location>
        <position position="114"/>
    </location>
    <ligand>
        <name>substrate</name>
    </ligand>
</feature>
<dbReference type="Gene3D" id="1.50.10.10">
    <property type="match status" value="1"/>
</dbReference>
<accession>A0A5M9H0R5</accession>
<evidence type="ECO:0000313" key="6">
    <source>
        <dbReference type="Proteomes" id="UP000322918"/>
    </source>
</evidence>
<dbReference type="PANTHER" id="PTHR36845">
    <property type="entry name" value="HYDROLASE, PUTATIVE (AFU_ORTHOLOGUE AFUA_7G05090)-RELATED"/>
    <property type="match status" value="1"/>
</dbReference>
<dbReference type="InterPro" id="IPR008928">
    <property type="entry name" value="6-hairpin_glycosidase_sf"/>
</dbReference>
<keyword evidence="1 5" id="KW-0378">Hydrolase</keyword>
<dbReference type="InterPro" id="IPR010905">
    <property type="entry name" value="Glyco_hydro_88"/>
</dbReference>
<organism evidence="5 6">
    <name type="scientific">Arcticibacter tournemirensis</name>
    <dbReference type="NCBI Taxonomy" id="699437"/>
    <lineage>
        <taxon>Bacteria</taxon>
        <taxon>Pseudomonadati</taxon>
        <taxon>Bacteroidota</taxon>
        <taxon>Sphingobacteriia</taxon>
        <taxon>Sphingobacteriales</taxon>
        <taxon>Sphingobacteriaceae</taxon>
        <taxon>Arcticibacter</taxon>
    </lineage>
</organism>
<comment type="caution">
    <text evidence="5">The sequence shown here is derived from an EMBL/GenBank/DDBJ whole genome shotgun (WGS) entry which is preliminary data.</text>
</comment>
<dbReference type="GO" id="GO:0000272">
    <property type="term" value="P:polysaccharide catabolic process"/>
    <property type="evidence" value="ECO:0007669"/>
    <property type="project" value="TreeGrafter"/>
</dbReference>
<protein>
    <submittedName>
        <fullName evidence="5">Glycosyl hydrolase family 88</fullName>
    </submittedName>
</protein>
<dbReference type="Proteomes" id="UP000322918">
    <property type="component" value="Unassembled WGS sequence"/>
</dbReference>
<dbReference type="RefSeq" id="WP_141813362.1">
    <property type="nucleotide sequence ID" value="NZ_VFPL01000001.1"/>
</dbReference>
<feature type="binding site" evidence="4">
    <location>
        <position position="382"/>
    </location>
    <ligand>
        <name>substrate</name>
    </ligand>
</feature>
<feature type="binding site" evidence="4">
    <location>
        <position position="239"/>
    </location>
    <ligand>
        <name>substrate</name>
    </ligand>
</feature>
<sequence>MKYYIPAFLILAFFTIAFTGDPSEERFIQENFHFSGKQLSSLLNEANKADTLYPRTLDENGKVKLTNKYEWTSGFFAGTLWYAFEGSKDLNLKKEAIKWTEKLEPLKNFTRHHDLGFMMYCSYGNAYRLTGNKKYKDILIQAATSLSSRYSAKTGSIKSWDVFGSWRGKTRYNFPVIIDNMMNLELLFFASKETGNPYFKNIAVRHAENAMKNQVRPDYSCYHVVCYDPETGNVLSRETAQGYADNSTWSRGQAWGIYGFTMTYRETGDKRFLQTAVKMADYYLNHANLPSDKVPYWDFNANQEGYTPSVRSRAPETPVNYRDVSAAAITASALFELSTLKGVDGNKYRDAAVTILHSLGSPAYKAKTGENGGFILKHSVGSIAHHSEIDVPLIYADYYYLEALNRYNKMIN</sequence>
<evidence type="ECO:0000256" key="2">
    <source>
        <dbReference type="ARBA" id="ARBA00038358"/>
    </source>
</evidence>
<feature type="active site" description="Nucleophile" evidence="3">
    <location>
        <position position="114"/>
    </location>
</feature>
<dbReference type="GO" id="GO:0052757">
    <property type="term" value="F:chondroitin hydrolase activity"/>
    <property type="evidence" value="ECO:0007669"/>
    <property type="project" value="TreeGrafter"/>
</dbReference>
<dbReference type="InterPro" id="IPR012341">
    <property type="entry name" value="6hp_glycosidase-like_sf"/>
</dbReference>
<evidence type="ECO:0000256" key="1">
    <source>
        <dbReference type="ARBA" id="ARBA00022801"/>
    </source>
</evidence>
<comment type="similarity">
    <text evidence="2">Belongs to the glycosyl hydrolase 88 family.</text>
</comment>
<feature type="active site" description="Proton donor" evidence="3">
    <location>
        <position position="179"/>
    </location>
</feature>
<feature type="binding site" evidence="4">
    <location>
        <position position="255"/>
    </location>
    <ligand>
        <name>substrate</name>
    </ligand>
</feature>
<keyword evidence="6" id="KW-1185">Reference proteome</keyword>
<dbReference type="PANTHER" id="PTHR36845:SF1">
    <property type="entry name" value="HYDROLASE, PUTATIVE (AFU_ORTHOLOGUE AFUA_7G05090)-RELATED"/>
    <property type="match status" value="1"/>
</dbReference>
<evidence type="ECO:0000256" key="3">
    <source>
        <dbReference type="PIRSR" id="PIRSR610905-1"/>
    </source>
</evidence>
<name>A0A5M9H0R5_9SPHI</name>
<dbReference type="SUPFAM" id="SSF48208">
    <property type="entry name" value="Six-hairpin glycosidases"/>
    <property type="match status" value="1"/>
</dbReference>
<feature type="binding site" evidence="4">
    <location>
        <position position="251"/>
    </location>
    <ligand>
        <name>substrate</name>
    </ligand>
</feature>
<evidence type="ECO:0000256" key="4">
    <source>
        <dbReference type="PIRSR" id="PIRSR610905-2"/>
    </source>
</evidence>
<dbReference type="InterPro" id="IPR052369">
    <property type="entry name" value="UG_Glycosaminoglycan_Hydrolase"/>
</dbReference>
<dbReference type="Pfam" id="PF07470">
    <property type="entry name" value="Glyco_hydro_88"/>
    <property type="match status" value="1"/>
</dbReference>